<name>A0A2C9VJB0_MANES</name>
<dbReference type="EMBL" id="CM004393">
    <property type="protein sequence ID" value="OAY45537.1"/>
    <property type="molecule type" value="Genomic_DNA"/>
</dbReference>
<gene>
    <name evidence="1" type="ORF">MANES_07G069400</name>
</gene>
<evidence type="ECO:0000313" key="1">
    <source>
        <dbReference type="EMBL" id="OAY45537.1"/>
    </source>
</evidence>
<protein>
    <submittedName>
        <fullName evidence="1">Uncharacterized protein</fullName>
    </submittedName>
</protein>
<accession>A0A2C9VJB0</accession>
<dbReference type="AlphaFoldDB" id="A0A2C9VJB0"/>
<proteinExistence type="predicted"/>
<organism evidence="1">
    <name type="scientific">Manihot esculenta</name>
    <name type="common">Cassava</name>
    <name type="synonym">Jatropha manihot</name>
    <dbReference type="NCBI Taxonomy" id="3983"/>
    <lineage>
        <taxon>Eukaryota</taxon>
        <taxon>Viridiplantae</taxon>
        <taxon>Streptophyta</taxon>
        <taxon>Embryophyta</taxon>
        <taxon>Tracheophyta</taxon>
        <taxon>Spermatophyta</taxon>
        <taxon>Magnoliopsida</taxon>
        <taxon>eudicotyledons</taxon>
        <taxon>Gunneridae</taxon>
        <taxon>Pentapetalae</taxon>
        <taxon>rosids</taxon>
        <taxon>fabids</taxon>
        <taxon>Malpighiales</taxon>
        <taxon>Euphorbiaceae</taxon>
        <taxon>Crotonoideae</taxon>
        <taxon>Manihoteae</taxon>
        <taxon>Manihot</taxon>
    </lineage>
</organism>
<sequence>MGVGLEEGLNGSSVVVYGQLFVVLKPASVKLKLNDEAMKGNNSCIFLALLYKYFFKYMLHFFSEFPELYQRIGEYWSAEFRNIELIK</sequence>
<reference evidence="1" key="1">
    <citation type="submission" date="2016-02" db="EMBL/GenBank/DDBJ databases">
        <title>WGS assembly of Manihot esculenta.</title>
        <authorList>
            <person name="Bredeson J.V."/>
            <person name="Prochnik S.E."/>
            <person name="Lyons J.B."/>
            <person name="Schmutz J."/>
            <person name="Grimwood J."/>
            <person name="Vrebalov J."/>
            <person name="Bart R.S."/>
            <person name="Amuge T."/>
            <person name="Ferguson M.E."/>
            <person name="Green R."/>
            <person name="Putnam N."/>
            <person name="Stites J."/>
            <person name="Rounsley S."/>
            <person name="Rokhsar D.S."/>
        </authorList>
    </citation>
    <scope>NUCLEOTIDE SEQUENCE [LARGE SCALE GENOMIC DNA]</scope>
    <source>
        <tissue evidence="1">Leaf</tissue>
    </source>
</reference>